<proteinExistence type="predicted"/>
<gene>
    <name evidence="1" type="ORF">SAMN04487987_11317</name>
</gene>
<accession>A0A1I1SCG0</accession>
<sequence>MNTIKAEIDKSDYGTDDFPNLKIDEFWLDEKLEELYPNNMYRGLYPTLLFWMEIEQERKVVWNRILPKIGEITICPILMCPDDNDFSCTIILAEIENCEKTVKWNKLGIDKTTEYNAKKVGSKAEWFEKINGFEFSKADYEKMLSEFKKYYLIEKTNWDKQNPEFKQKIPFEK</sequence>
<reference evidence="2" key="1">
    <citation type="submission" date="2016-10" db="EMBL/GenBank/DDBJ databases">
        <authorList>
            <person name="Varghese N."/>
            <person name="Submissions S."/>
        </authorList>
    </citation>
    <scope>NUCLEOTIDE SEQUENCE [LARGE SCALE GENOMIC DNA]</scope>
    <source>
        <strain evidence="2">DSM 25730</strain>
    </source>
</reference>
<dbReference type="EMBL" id="FOMI01000013">
    <property type="protein sequence ID" value="SFD41553.1"/>
    <property type="molecule type" value="Genomic_DNA"/>
</dbReference>
<evidence type="ECO:0000313" key="1">
    <source>
        <dbReference type="EMBL" id="SFD41553.1"/>
    </source>
</evidence>
<evidence type="ECO:0000313" key="2">
    <source>
        <dbReference type="Proteomes" id="UP000199439"/>
    </source>
</evidence>
<dbReference type="OrthoDB" id="2087346at2"/>
<dbReference type="Proteomes" id="UP000199439">
    <property type="component" value="Unassembled WGS sequence"/>
</dbReference>
<keyword evidence="2" id="KW-1185">Reference proteome</keyword>
<dbReference type="STRING" id="870482.SAMN04487987_11317"/>
<organism evidence="1 2">
    <name type="scientific">Algibacter pectinivorans</name>
    <dbReference type="NCBI Taxonomy" id="870482"/>
    <lineage>
        <taxon>Bacteria</taxon>
        <taxon>Pseudomonadati</taxon>
        <taxon>Bacteroidota</taxon>
        <taxon>Flavobacteriia</taxon>
        <taxon>Flavobacteriales</taxon>
        <taxon>Flavobacteriaceae</taxon>
        <taxon>Algibacter</taxon>
    </lineage>
</organism>
<protein>
    <submittedName>
        <fullName evidence="1">Uncharacterized protein</fullName>
    </submittedName>
</protein>
<name>A0A1I1SCG0_9FLAO</name>
<dbReference type="AlphaFoldDB" id="A0A1I1SCG0"/>
<dbReference type="RefSeq" id="WP_092853859.1">
    <property type="nucleotide sequence ID" value="NZ_FOMI01000013.1"/>
</dbReference>